<feature type="domain" description="Acyl-CoA oxidase/dehydrogenase middle" evidence="8">
    <location>
        <begin position="225"/>
        <end position="314"/>
    </location>
</feature>
<reference evidence="10 11" key="1">
    <citation type="submission" date="2017-04" db="EMBL/GenBank/DDBJ databases">
        <title>The new phylogeny of genus Mycobacterium.</title>
        <authorList>
            <person name="Tortoli E."/>
            <person name="Trovato A."/>
            <person name="Cirillo D.M."/>
        </authorList>
    </citation>
    <scope>NUCLEOTIDE SEQUENCE [LARGE SCALE GENOMIC DNA]</scope>
    <source>
        <strain evidence="10 11">TBL 1200985</strain>
    </source>
</reference>
<dbReference type="GO" id="GO:0003995">
    <property type="term" value="F:acyl-CoA dehydrogenase activity"/>
    <property type="evidence" value="ECO:0007669"/>
    <property type="project" value="InterPro"/>
</dbReference>
<accession>A0A1X2M0P3</accession>
<dbReference type="EMBL" id="NCXP01000001">
    <property type="protein sequence ID" value="OSC43207.1"/>
    <property type="molecule type" value="Genomic_DNA"/>
</dbReference>
<evidence type="ECO:0000256" key="4">
    <source>
        <dbReference type="ARBA" id="ARBA00022827"/>
    </source>
</evidence>
<dbReference type="SUPFAM" id="SSF47203">
    <property type="entry name" value="Acyl-CoA dehydrogenase C-terminal domain-like"/>
    <property type="match status" value="1"/>
</dbReference>
<dbReference type="Gene3D" id="1.20.140.10">
    <property type="entry name" value="Butyryl-CoA Dehydrogenase, subunit A, domain 3"/>
    <property type="match status" value="1"/>
</dbReference>
<dbReference type="InterPro" id="IPR037069">
    <property type="entry name" value="AcylCoA_DH/ox_N_sf"/>
</dbReference>
<evidence type="ECO:0000256" key="3">
    <source>
        <dbReference type="ARBA" id="ARBA00022630"/>
    </source>
</evidence>
<dbReference type="RefSeq" id="WP_085323344.1">
    <property type="nucleotide sequence ID" value="NZ_NCXP01000001.1"/>
</dbReference>
<dbReference type="GO" id="GO:0050660">
    <property type="term" value="F:flavin adenine dinucleotide binding"/>
    <property type="evidence" value="ECO:0007669"/>
    <property type="project" value="InterPro"/>
</dbReference>
<evidence type="ECO:0000313" key="10">
    <source>
        <dbReference type="EMBL" id="OSC43207.1"/>
    </source>
</evidence>
<dbReference type="PANTHER" id="PTHR43884">
    <property type="entry name" value="ACYL-COA DEHYDROGENASE"/>
    <property type="match status" value="1"/>
</dbReference>
<dbReference type="Gene3D" id="2.40.110.10">
    <property type="entry name" value="Butyryl-CoA Dehydrogenase, subunit A, domain 2"/>
    <property type="match status" value="1"/>
</dbReference>
<evidence type="ECO:0000259" key="8">
    <source>
        <dbReference type="Pfam" id="PF02770"/>
    </source>
</evidence>
<feature type="domain" description="Acyl-CoA dehydrogenase/oxidase N-terminal" evidence="9">
    <location>
        <begin position="108"/>
        <end position="217"/>
    </location>
</feature>
<dbReference type="FunFam" id="1.20.140.10:FF:000026">
    <property type="entry name" value="Acyl-CoA dehydrogenase FadE24"/>
    <property type="match status" value="1"/>
</dbReference>
<dbReference type="Gene3D" id="1.10.540.10">
    <property type="entry name" value="Acyl-CoA dehydrogenase/oxidase, N-terminal domain"/>
    <property type="match status" value="1"/>
</dbReference>
<keyword evidence="11" id="KW-1185">Reference proteome</keyword>
<comment type="similarity">
    <text evidence="2 5">Belongs to the acyl-CoA dehydrogenase family.</text>
</comment>
<organism evidence="10 11">
    <name type="scientific">Mycobacterium decipiens</name>
    <dbReference type="NCBI Taxonomy" id="1430326"/>
    <lineage>
        <taxon>Bacteria</taxon>
        <taxon>Bacillati</taxon>
        <taxon>Actinomycetota</taxon>
        <taxon>Actinomycetes</taxon>
        <taxon>Mycobacteriales</taxon>
        <taxon>Mycobacteriaceae</taxon>
        <taxon>Mycobacterium</taxon>
    </lineage>
</organism>
<dbReference type="InterPro" id="IPR036250">
    <property type="entry name" value="AcylCo_DH-like_C"/>
</dbReference>
<evidence type="ECO:0000313" key="11">
    <source>
        <dbReference type="Proteomes" id="UP000193247"/>
    </source>
</evidence>
<feature type="region of interest" description="Disordered" evidence="6">
    <location>
        <begin position="1"/>
        <end position="27"/>
    </location>
</feature>
<dbReference type="PANTHER" id="PTHR43884:SF12">
    <property type="entry name" value="ISOVALERYL-COA DEHYDROGENASE, MITOCHONDRIAL-RELATED"/>
    <property type="match status" value="1"/>
</dbReference>
<keyword evidence="5" id="KW-0560">Oxidoreductase</keyword>
<dbReference type="SUPFAM" id="SSF56645">
    <property type="entry name" value="Acyl-CoA dehydrogenase NM domain-like"/>
    <property type="match status" value="1"/>
</dbReference>
<dbReference type="PROSITE" id="PS00073">
    <property type="entry name" value="ACYL_COA_DH_2"/>
    <property type="match status" value="1"/>
</dbReference>
<dbReference type="Proteomes" id="UP000193247">
    <property type="component" value="Unassembled WGS sequence"/>
</dbReference>
<dbReference type="InterPro" id="IPR009075">
    <property type="entry name" value="AcylCo_DH/oxidase_C"/>
</dbReference>
<comment type="cofactor">
    <cofactor evidence="1 5">
        <name>FAD</name>
        <dbReference type="ChEBI" id="CHEBI:57692"/>
    </cofactor>
</comment>
<evidence type="ECO:0000256" key="1">
    <source>
        <dbReference type="ARBA" id="ARBA00001974"/>
    </source>
</evidence>
<dbReference type="OrthoDB" id="142556at2"/>
<dbReference type="InterPro" id="IPR006089">
    <property type="entry name" value="Acyl-CoA_DH_CS"/>
</dbReference>
<evidence type="ECO:0000256" key="5">
    <source>
        <dbReference type="RuleBase" id="RU362125"/>
    </source>
</evidence>
<comment type="caution">
    <text evidence="10">The sequence shown here is derived from an EMBL/GenBank/DDBJ whole genome shotgun (WGS) entry which is preliminary data.</text>
</comment>
<sequence>MTNTTSATEPSGPRTKRRGRKTGVGLQPHKRTGIDVALALLTPIVGQEFLDKYHLRDPLNRSLRYGAKTMFSTAGAATRQFKRVQSLRGGPTRLKSSGRDYFDLTPDDDQKLIVETVDEFAEEILRPAAHDADEAAAYPSDLIAKAAELGITAINIPEDFDGIAEHRSSVTNVLVAEALAYGDMGLALPILAPGGVASALTHWGSADQQAAYLKEFAGDNVPQACVAIAEPQPLFDPTRLKTTAVRTPSGYRINGVKSLVPAAADAELFIVGAQLAGKPTLFIVESSAPGLTVRADPSMGIRAAALGQVELSNVSVPLHARLGEEDAPDNDYDTAYSEAIALSRLGWAALAVGTSHAVLDYVVPYVKQREAFGEPIARRQAVAFMCANIAIELDGLRLITWRGASRAEQGLPFAREAALAKRLGSDKGMQIGLDGVQLLGGHGYTKEHPVERWYRDLRVIGVAEGVVVI</sequence>
<dbReference type="Pfam" id="PF02770">
    <property type="entry name" value="Acyl-CoA_dh_M"/>
    <property type="match status" value="1"/>
</dbReference>
<dbReference type="InterPro" id="IPR006091">
    <property type="entry name" value="Acyl-CoA_Oxase/DH_mid-dom"/>
</dbReference>
<feature type="domain" description="Acyl-CoA dehydrogenase/oxidase C-terminal" evidence="7">
    <location>
        <begin position="337"/>
        <end position="465"/>
    </location>
</feature>
<name>A0A1X2M0P3_9MYCO</name>
<dbReference type="InterPro" id="IPR009100">
    <property type="entry name" value="AcylCoA_DH/oxidase_NM_dom_sf"/>
</dbReference>
<gene>
    <name evidence="10" type="ORF">B8W66_02180</name>
</gene>
<keyword evidence="3 5" id="KW-0285">Flavoprotein</keyword>
<evidence type="ECO:0000256" key="2">
    <source>
        <dbReference type="ARBA" id="ARBA00009347"/>
    </source>
</evidence>
<dbReference type="InterPro" id="IPR046373">
    <property type="entry name" value="Acyl-CoA_Oxase/DH_mid-dom_sf"/>
</dbReference>
<dbReference type="FunFam" id="1.10.540.10:FF:000036">
    <property type="entry name" value="Acyl-CoA dehydrogenase FadE24"/>
    <property type="match status" value="1"/>
</dbReference>
<dbReference type="STRING" id="1430326.B8W66_02180"/>
<evidence type="ECO:0000256" key="6">
    <source>
        <dbReference type="SAM" id="MobiDB-lite"/>
    </source>
</evidence>
<dbReference type="AlphaFoldDB" id="A0A1X2M0P3"/>
<dbReference type="Pfam" id="PF00441">
    <property type="entry name" value="Acyl-CoA_dh_1"/>
    <property type="match status" value="1"/>
</dbReference>
<evidence type="ECO:0000259" key="9">
    <source>
        <dbReference type="Pfam" id="PF02771"/>
    </source>
</evidence>
<evidence type="ECO:0000259" key="7">
    <source>
        <dbReference type="Pfam" id="PF00441"/>
    </source>
</evidence>
<dbReference type="Pfam" id="PF02771">
    <property type="entry name" value="Acyl-CoA_dh_N"/>
    <property type="match status" value="1"/>
</dbReference>
<keyword evidence="4 5" id="KW-0274">FAD</keyword>
<protein>
    <submittedName>
        <fullName evidence="10">Butyryl-CoA dehydrogenase</fullName>
    </submittedName>
</protein>
<proteinExistence type="inferred from homology"/>
<dbReference type="InterPro" id="IPR013786">
    <property type="entry name" value="AcylCoA_DH/ox_N"/>
</dbReference>